<dbReference type="Proteomes" id="UP000799753">
    <property type="component" value="Unassembled WGS sequence"/>
</dbReference>
<dbReference type="AlphaFoldDB" id="A0A6A6RRY0"/>
<name>A0A6A6RRY0_9PLEO</name>
<dbReference type="EMBL" id="MU006796">
    <property type="protein sequence ID" value="KAF2636784.1"/>
    <property type="molecule type" value="Genomic_DNA"/>
</dbReference>
<evidence type="ECO:0000256" key="1">
    <source>
        <dbReference type="SAM" id="MobiDB-lite"/>
    </source>
</evidence>
<gene>
    <name evidence="2" type="ORF">P280DRAFT_472682</name>
</gene>
<accession>A0A6A6RRY0</accession>
<organism evidence="2 3">
    <name type="scientific">Massarina eburnea CBS 473.64</name>
    <dbReference type="NCBI Taxonomy" id="1395130"/>
    <lineage>
        <taxon>Eukaryota</taxon>
        <taxon>Fungi</taxon>
        <taxon>Dikarya</taxon>
        <taxon>Ascomycota</taxon>
        <taxon>Pezizomycotina</taxon>
        <taxon>Dothideomycetes</taxon>
        <taxon>Pleosporomycetidae</taxon>
        <taxon>Pleosporales</taxon>
        <taxon>Massarineae</taxon>
        <taxon>Massarinaceae</taxon>
        <taxon>Massarina</taxon>
    </lineage>
</organism>
<feature type="compositionally biased region" description="Polar residues" evidence="1">
    <location>
        <begin position="17"/>
        <end position="34"/>
    </location>
</feature>
<proteinExistence type="predicted"/>
<evidence type="ECO:0000313" key="3">
    <source>
        <dbReference type="Proteomes" id="UP000799753"/>
    </source>
</evidence>
<keyword evidence="3" id="KW-1185">Reference proteome</keyword>
<feature type="region of interest" description="Disordered" evidence="1">
    <location>
        <begin position="1"/>
        <end position="40"/>
    </location>
</feature>
<sequence>MLHKPVARDGESGLAMSLTSPHLTPMTCQTNPTDPTDLGHLRPKLNTSEVPAFAEIPIPISFHAA</sequence>
<evidence type="ECO:0000313" key="2">
    <source>
        <dbReference type="EMBL" id="KAF2636784.1"/>
    </source>
</evidence>
<reference evidence="2" key="1">
    <citation type="journal article" date="2020" name="Stud. Mycol.">
        <title>101 Dothideomycetes genomes: a test case for predicting lifestyles and emergence of pathogens.</title>
        <authorList>
            <person name="Haridas S."/>
            <person name="Albert R."/>
            <person name="Binder M."/>
            <person name="Bloem J."/>
            <person name="Labutti K."/>
            <person name="Salamov A."/>
            <person name="Andreopoulos B."/>
            <person name="Baker S."/>
            <person name="Barry K."/>
            <person name="Bills G."/>
            <person name="Bluhm B."/>
            <person name="Cannon C."/>
            <person name="Castanera R."/>
            <person name="Culley D."/>
            <person name="Daum C."/>
            <person name="Ezra D."/>
            <person name="Gonzalez J."/>
            <person name="Henrissat B."/>
            <person name="Kuo A."/>
            <person name="Liang C."/>
            <person name="Lipzen A."/>
            <person name="Lutzoni F."/>
            <person name="Magnuson J."/>
            <person name="Mondo S."/>
            <person name="Nolan M."/>
            <person name="Ohm R."/>
            <person name="Pangilinan J."/>
            <person name="Park H.-J."/>
            <person name="Ramirez L."/>
            <person name="Alfaro M."/>
            <person name="Sun H."/>
            <person name="Tritt A."/>
            <person name="Yoshinaga Y."/>
            <person name="Zwiers L.-H."/>
            <person name="Turgeon B."/>
            <person name="Goodwin S."/>
            <person name="Spatafora J."/>
            <person name="Crous P."/>
            <person name="Grigoriev I."/>
        </authorList>
    </citation>
    <scope>NUCLEOTIDE SEQUENCE</scope>
    <source>
        <strain evidence="2">CBS 473.64</strain>
    </source>
</reference>
<protein>
    <submittedName>
        <fullName evidence="2">Uncharacterized protein</fullName>
    </submittedName>
</protein>
<feature type="compositionally biased region" description="Basic and acidic residues" evidence="1">
    <location>
        <begin position="1"/>
        <end position="11"/>
    </location>
</feature>